<comment type="similarity">
    <text evidence="7">Belongs to the gamma-glutamyl phosphate reductase family.</text>
</comment>
<dbReference type="GO" id="GO:0050661">
    <property type="term" value="F:NADP binding"/>
    <property type="evidence" value="ECO:0007669"/>
    <property type="project" value="InterPro"/>
</dbReference>
<evidence type="ECO:0000313" key="10">
    <source>
        <dbReference type="Proteomes" id="UP000218418"/>
    </source>
</evidence>
<dbReference type="InterPro" id="IPR012134">
    <property type="entry name" value="Glu-5-SA_DH"/>
</dbReference>
<keyword evidence="10" id="KW-1185">Reference proteome</keyword>
<comment type="catalytic activity">
    <reaction evidence="6 7">
        <text>L-glutamate 5-semialdehyde + phosphate + NADP(+) = L-glutamyl 5-phosphate + NADPH + H(+)</text>
        <dbReference type="Rhea" id="RHEA:19541"/>
        <dbReference type="ChEBI" id="CHEBI:15378"/>
        <dbReference type="ChEBI" id="CHEBI:43474"/>
        <dbReference type="ChEBI" id="CHEBI:57783"/>
        <dbReference type="ChEBI" id="CHEBI:58066"/>
        <dbReference type="ChEBI" id="CHEBI:58274"/>
        <dbReference type="ChEBI" id="CHEBI:58349"/>
        <dbReference type="EC" id="1.2.1.41"/>
    </reaction>
</comment>
<evidence type="ECO:0000256" key="3">
    <source>
        <dbReference type="ARBA" id="ARBA00022650"/>
    </source>
</evidence>
<dbReference type="InterPro" id="IPR016161">
    <property type="entry name" value="Ald_DH/histidinol_DH"/>
</dbReference>
<dbReference type="Pfam" id="PF00171">
    <property type="entry name" value="Aldedh"/>
    <property type="match status" value="1"/>
</dbReference>
<dbReference type="Gene3D" id="3.40.309.10">
    <property type="entry name" value="Aldehyde Dehydrogenase, Chain A, domain 2"/>
    <property type="match status" value="1"/>
</dbReference>
<gene>
    <name evidence="7" type="primary">proA</name>
    <name evidence="9" type="ORF">NIES267_35550</name>
</gene>
<dbReference type="InterPro" id="IPR015590">
    <property type="entry name" value="Aldehyde_DH_dom"/>
</dbReference>
<dbReference type="UniPathway" id="UPA00098">
    <property type="reaction ID" value="UER00360"/>
</dbReference>
<dbReference type="GO" id="GO:0055129">
    <property type="term" value="P:L-proline biosynthetic process"/>
    <property type="evidence" value="ECO:0007669"/>
    <property type="project" value="UniProtKB-UniRule"/>
</dbReference>
<evidence type="ECO:0000256" key="1">
    <source>
        <dbReference type="ARBA" id="ARBA00004985"/>
    </source>
</evidence>
<reference evidence="9 10" key="1">
    <citation type="submission" date="2017-06" db="EMBL/GenBank/DDBJ databases">
        <title>Genome sequencing of cyanobaciteial culture collection at National Institute for Environmental Studies (NIES).</title>
        <authorList>
            <person name="Hirose Y."/>
            <person name="Shimura Y."/>
            <person name="Fujisawa T."/>
            <person name="Nakamura Y."/>
            <person name="Kawachi M."/>
        </authorList>
    </citation>
    <scope>NUCLEOTIDE SEQUENCE [LARGE SCALE GENOMIC DNA]</scope>
    <source>
        <strain evidence="9 10">NIES-267</strain>
    </source>
</reference>
<dbReference type="OrthoDB" id="9809970at2"/>
<evidence type="ECO:0000256" key="5">
    <source>
        <dbReference type="ARBA" id="ARBA00023002"/>
    </source>
</evidence>
<keyword evidence="4 7" id="KW-0521">NADP</keyword>
<dbReference type="Proteomes" id="UP000218418">
    <property type="component" value="Chromosome"/>
</dbReference>
<proteinExistence type="inferred from homology"/>
<keyword evidence="5 7" id="KW-0560">Oxidoreductase</keyword>
<dbReference type="SUPFAM" id="SSF53720">
    <property type="entry name" value="ALDH-like"/>
    <property type="match status" value="1"/>
</dbReference>
<dbReference type="InterPro" id="IPR020593">
    <property type="entry name" value="G-glutamylP_reductase_CS"/>
</dbReference>
<evidence type="ECO:0000256" key="2">
    <source>
        <dbReference type="ARBA" id="ARBA00022605"/>
    </source>
</evidence>
<keyword evidence="3 7" id="KW-0641">Proline biosynthesis</keyword>
<dbReference type="GO" id="GO:0004350">
    <property type="term" value="F:glutamate-5-semialdehyde dehydrogenase activity"/>
    <property type="evidence" value="ECO:0007669"/>
    <property type="project" value="UniProtKB-UniRule"/>
</dbReference>
<dbReference type="InterPro" id="IPR000965">
    <property type="entry name" value="GPR_dom"/>
</dbReference>
<dbReference type="InterPro" id="IPR016163">
    <property type="entry name" value="Ald_DH_C"/>
</dbReference>
<comment type="pathway">
    <text evidence="1 7">Amino-acid biosynthesis; L-proline biosynthesis; L-glutamate 5-semialdehyde from L-glutamate: step 2/2.</text>
</comment>
<dbReference type="PROSITE" id="PS01223">
    <property type="entry name" value="PROA"/>
    <property type="match status" value="1"/>
</dbReference>
<dbReference type="PANTHER" id="PTHR11063">
    <property type="entry name" value="GLUTAMATE SEMIALDEHYDE DEHYDROGENASE"/>
    <property type="match status" value="1"/>
</dbReference>
<dbReference type="FunFam" id="3.40.309.10:FF:000006">
    <property type="entry name" value="Gamma-glutamyl phosphate reductase"/>
    <property type="match status" value="1"/>
</dbReference>
<dbReference type="PANTHER" id="PTHR11063:SF8">
    <property type="entry name" value="DELTA-1-PYRROLINE-5-CARBOXYLATE SYNTHASE"/>
    <property type="match status" value="1"/>
</dbReference>
<dbReference type="CDD" id="cd07079">
    <property type="entry name" value="ALDH_F18-19_ProA-GPR"/>
    <property type="match status" value="1"/>
</dbReference>
<comment type="function">
    <text evidence="7">Catalyzes the NADPH-dependent reduction of L-glutamate 5-phosphate into L-glutamate 5-semialdehyde and phosphate. The product spontaneously undergoes cyclization to form 1-pyrroline-5-carboxylate.</text>
</comment>
<evidence type="ECO:0000256" key="7">
    <source>
        <dbReference type="HAMAP-Rule" id="MF_00412"/>
    </source>
</evidence>
<evidence type="ECO:0000259" key="8">
    <source>
        <dbReference type="Pfam" id="PF00171"/>
    </source>
</evidence>
<dbReference type="EMBL" id="AP018227">
    <property type="protein sequence ID" value="BAY84060.1"/>
    <property type="molecule type" value="Genomic_DNA"/>
</dbReference>
<name>A0A1Z4LS43_9CYAN</name>
<dbReference type="Gene3D" id="3.40.605.10">
    <property type="entry name" value="Aldehyde Dehydrogenase, Chain A, domain 1"/>
    <property type="match status" value="1"/>
</dbReference>
<dbReference type="NCBIfam" id="NF001221">
    <property type="entry name" value="PRK00197.1"/>
    <property type="match status" value="1"/>
</dbReference>
<dbReference type="NCBIfam" id="TIGR00407">
    <property type="entry name" value="proA"/>
    <property type="match status" value="1"/>
</dbReference>
<keyword evidence="2 7" id="KW-0028">Amino-acid biosynthesis</keyword>
<dbReference type="PIRSF" id="PIRSF000151">
    <property type="entry name" value="GPR"/>
    <property type="match status" value="1"/>
</dbReference>
<evidence type="ECO:0000256" key="6">
    <source>
        <dbReference type="ARBA" id="ARBA00049024"/>
    </source>
</evidence>
<evidence type="ECO:0000313" key="9">
    <source>
        <dbReference type="EMBL" id="BAY84060.1"/>
    </source>
</evidence>
<keyword evidence="7" id="KW-0963">Cytoplasm</keyword>
<evidence type="ECO:0000256" key="4">
    <source>
        <dbReference type="ARBA" id="ARBA00022857"/>
    </source>
</evidence>
<dbReference type="GO" id="GO:0005737">
    <property type="term" value="C:cytoplasm"/>
    <property type="evidence" value="ECO:0007669"/>
    <property type="project" value="UniProtKB-SubCell"/>
</dbReference>
<accession>A0A1Z4LS43</accession>
<dbReference type="HAMAP" id="MF_00412">
    <property type="entry name" value="ProA"/>
    <property type="match status" value="1"/>
</dbReference>
<sequence length="428" mass="45926">MNTIKNIAQAAKNCASSIANTSTEQKNAVLLKMAQLLDTHRGDIVAANQADVSAAKKNNLPSNLVARLEWSEAKINSRIAALHKIANLPDPVGQVFQPITSSNGLKACRMRVPLGVILMIYEARPHVTVNAGSFCLKSGNAAILRGGSEAKTCNQKLGELWQTALADVGLPTETIQVVSGSHEEINELLQLDNFVDLVIPRGGPKLIETVSKKSRIPVLKHYNGICHVYIDEAADLHQGLEIALDSKCLMPSVCNAMETLLIHSSFASQLHTVIKAFQDNGVVVKGCERILNAVSGIEAATEQDWTTEYLDLKVSIRMVDSVDEAITHINQFGSHHTDVIVSDSQSRAEQFVNLVDSAVVLVNASTMFCDGDTLGMGAEIGIATGKFHARGPMGLQELTSYKFVVRGSGQTMGGDFLTSAATTAPDKV</sequence>
<organism evidence="9 10">
    <name type="scientific">Calothrix parasitica NIES-267</name>
    <dbReference type="NCBI Taxonomy" id="1973488"/>
    <lineage>
        <taxon>Bacteria</taxon>
        <taxon>Bacillati</taxon>
        <taxon>Cyanobacteriota</taxon>
        <taxon>Cyanophyceae</taxon>
        <taxon>Nostocales</taxon>
        <taxon>Calotrichaceae</taxon>
        <taxon>Calothrix</taxon>
    </lineage>
</organism>
<dbReference type="AlphaFoldDB" id="A0A1Z4LS43"/>
<feature type="domain" description="Aldehyde dehydrogenase" evidence="8">
    <location>
        <begin position="4"/>
        <end position="272"/>
    </location>
</feature>
<dbReference type="EC" id="1.2.1.41" evidence="7"/>
<protein>
    <recommendedName>
        <fullName evidence="7">Gamma-glutamyl phosphate reductase</fullName>
        <shortName evidence="7">GPR</shortName>
        <ecNumber evidence="7">1.2.1.41</ecNumber>
    </recommendedName>
    <alternativeName>
        <fullName evidence="7">Glutamate-5-semialdehyde dehydrogenase</fullName>
    </alternativeName>
    <alternativeName>
        <fullName evidence="7">Glutamyl-gamma-semialdehyde dehydrogenase</fullName>
        <shortName evidence="7">GSA dehydrogenase</shortName>
    </alternativeName>
</protein>
<dbReference type="InterPro" id="IPR016162">
    <property type="entry name" value="Ald_DH_N"/>
</dbReference>
<comment type="subcellular location">
    <subcellularLocation>
        <location evidence="7">Cytoplasm</location>
    </subcellularLocation>
</comment>